<dbReference type="EMBL" id="CP065689">
    <property type="protein sequence ID" value="QPS60014.1"/>
    <property type="molecule type" value="Genomic_DNA"/>
</dbReference>
<feature type="transmembrane region" description="Helical" evidence="1">
    <location>
        <begin position="126"/>
        <end position="151"/>
    </location>
</feature>
<dbReference type="Proteomes" id="UP000249264">
    <property type="component" value="Chromosome 1"/>
</dbReference>
<accession>A0A2X4RCU7</accession>
<feature type="transmembrane region" description="Helical" evidence="1">
    <location>
        <begin position="12"/>
        <end position="35"/>
    </location>
</feature>
<reference evidence="3 4" key="1">
    <citation type="submission" date="2018-06" db="EMBL/GenBank/DDBJ databases">
        <authorList>
            <consortium name="Pathogen Informatics"/>
            <person name="Doyle S."/>
        </authorList>
    </citation>
    <scope>NUCLEOTIDE SEQUENCE [LARGE SCALE GENOMIC DNA]</scope>
    <source>
        <strain evidence="3 4">NCTC10288</strain>
    </source>
</reference>
<evidence type="ECO:0000256" key="1">
    <source>
        <dbReference type="SAM" id="Phobius"/>
    </source>
</evidence>
<dbReference type="EMBL" id="LS483460">
    <property type="protein sequence ID" value="SQI01177.1"/>
    <property type="molecule type" value="Genomic_DNA"/>
</dbReference>
<dbReference type="OrthoDB" id="4406625at2"/>
<gene>
    <name evidence="2" type="ORF">I6G51_02010</name>
    <name evidence="3" type="ORF">NCTC10288_02509</name>
</gene>
<organism evidence="3 4">
    <name type="scientific">Corynebacterium minutissimum</name>
    <dbReference type="NCBI Taxonomy" id="38301"/>
    <lineage>
        <taxon>Bacteria</taxon>
        <taxon>Bacillati</taxon>
        <taxon>Actinomycetota</taxon>
        <taxon>Actinomycetes</taxon>
        <taxon>Mycobacteriales</taxon>
        <taxon>Corynebacteriaceae</taxon>
        <taxon>Corynebacterium</taxon>
    </lineage>
</organism>
<dbReference type="AlphaFoldDB" id="A0A2X4RCU7"/>
<keyword evidence="1" id="KW-0472">Membrane</keyword>
<evidence type="ECO:0000313" key="4">
    <source>
        <dbReference type="Proteomes" id="UP000249264"/>
    </source>
</evidence>
<evidence type="ECO:0000313" key="3">
    <source>
        <dbReference type="EMBL" id="SQI01177.1"/>
    </source>
</evidence>
<feature type="transmembrane region" description="Helical" evidence="1">
    <location>
        <begin position="199"/>
        <end position="221"/>
    </location>
</feature>
<keyword evidence="5" id="KW-1185">Reference proteome</keyword>
<name>A0A2X4RCU7_9CORY</name>
<reference evidence="2 5" key="2">
    <citation type="submission" date="2020-12" db="EMBL/GenBank/DDBJ databases">
        <title>FDA dAtabase for Regulatory Grade micrObial Sequences (FDA-ARGOS): Supporting development and validation of Infectious Disease Dx tests.</title>
        <authorList>
            <person name="Sproer C."/>
            <person name="Gronow S."/>
            <person name="Severitt S."/>
            <person name="Schroder I."/>
            <person name="Tallon L."/>
            <person name="Sadzewicz L."/>
            <person name="Zhao X."/>
            <person name="Boylan J."/>
            <person name="Ott S."/>
            <person name="Bowen H."/>
            <person name="Vavikolanu K."/>
            <person name="Mehta A."/>
            <person name="Aluvathingal J."/>
            <person name="Nadendla S."/>
            <person name="Lowell S."/>
            <person name="Myers T."/>
            <person name="Yan Y."/>
            <person name="Sichtig H."/>
        </authorList>
    </citation>
    <scope>NUCLEOTIDE SEQUENCE [LARGE SCALE GENOMIC DNA]</scope>
    <source>
        <strain evidence="2 5">FDAARGOS_894</strain>
    </source>
</reference>
<dbReference type="STRING" id="38301.NX84_01395"/>
<feature type="transmembrane region" description="Helical" evidence="1">
    <location>
        <begin position="87"/>
        <end position="114"/>
    </location>
</feature>
<evidence type="ECO:0000313" key="5">
    <source>
        <dbReference type="Proteomes" id="UP000594905"/>
    </source>
</evidence>
<sequence length="275" mass="28375">MKSEFYTLRHLPNVLIVAILAVMMAGIGAVLQWALPFLLKIDPPQVGDSPTGQQVQALIDGSDPTTSSFQLAALDITGSGQSTGISIFLIAIVALTITAASYPFSSGAVVWKVVGAGSRMKWVRSLIAAVLSTVLLVCAGACVLNSLIALVAAPMNDVSLIASASDVAVMWLRGSLAVLLLTLAIIGVVLAIQKIGPAIGVIVAVLMAGVILGTIGVMAGWEPYLYSWLPSSAVSIAGGQGPTQTMNPWVGIAVLTGWSVVSMGLGLTRFHRANL</sequence>
<dbReference type="KEGG" id="cmin:NCTC10288_02509"/>
<evidence type="ECO:0000313" key="2">
    <source>
        <dbReference type="EMBL" id="QPS60014.1"/>
    </source>
</evidence>
<keyword evidence="1" id="KW-1133">Transmembrane helix</keyword>
<dbReference type="RefSeq" id="WP_039672982.1">
    <property type="nucleotide sequence ID" value="NZ_CP065689.1"/>
</dbReference>
<protein>
    <submittedName>
        <fullName evidence="3">ABC-2 family transporter protein</fullName>
    </submittedName>
</protein>
<dbReference type="Proteomes" id="UP000594905">
    <property type="component" value="Chromosome"/>
</dbReference>
<feature type="transmembrane region" description="Helical" evidence="1">
    <location>
        <begin position="249"/>
        <end position="268"/>
    </location>
</feature>
<proteinExistence type="predicted"/>
<keyword evidence="1" id="KW-0812">Transmembrane</keyword>
<dbReference type="GeneID" id="70784366"/>
<feature type="transmembrane region" description="Helical" evidence="1">
    <location>
        <begin position="171"/>
        <end position="192"/>
    </location>
</feature>